<dbReference type="InterPro" id="IPR018060">
    <property type="entry name" value="HTH_AraC"/>
</dbReference>
<keyword evidence="6" id="KW-1185">Reference proteome</keyword>
<accession>A0A5C4T835</accession>
<dbReference type="SMART" id="SM00342">
    <property type="entry name" value="HTH_ARAC"/>
    <property type="match status" value="1"/>
</dbReference>
<dbReference type="OrthoDB" id="9772607at2"/>
<dbReference type="AlphaFoldDB" id="A0A5C4T835"/>
<dbReference type="EMBL" id="VDCQ01000029">
    <property type="protein sequence ID" value="TNJ64479.1"/>
    <property type="molecule type" value="Genomic_DNA"/>
</dbReference>
<dbReference type="GO" id="GO:0003700">
    <property type="term" value="F:DNA-binding transcription factor activity"/>
    <property type="evidence" value="ECO:0007669"/>
    <property type="project" value="InterPro"/>
</dbReference>
<dbReference type="Gene3D" id="1.10.10.60">
    <property type="entry name" value="Homeodomain-like"/>
    <property type="match status" value="2"/>
</dbReference>
<evidence type="ECO:0000256" key="3">
    <source>
        <dbReference type="ARBA" id="ARBA00023163"/>
    </source>
</evidence>
<feature type="domain" description="HTH araC/xylS-type" evidence="4">
    <location>
        <begin position="166"/>
        <end position="264"/>
    </location>
</feature>
<dbReference type="InterPro" id="IPR009057">
    <property type="entry name" value="Homeodomain-like_sf"/>
</dbReference>
<evidence type="ECO:0000313" key="5">
    <source>
        <dbReference type="EMBL" id="TNJ64479.1"/>
    </source>
</evidence>
<evidence type="ECO:0000313" key="6">
    <source>
        <dbReference type="Proteomes" id="UP000307943"/>
    </source>
</evidence>
<keyword evidence="3" id="KW-0804">Transcription</keyword>
<evidence type="ECO:0000256" key="1">
    <source>
        <dbReference type="ARBA" id="ARBA00023015"/>
    </source>
</evidence>
<keyword evidence="1" id="KW-0805">Transcription regulation</keyword>
<evidence type="ECO:0000256" key="2">
    <source>
        <dbReference type="ARBA" id="ARBA00023125"/>
    </source>
</evidence>
<evidence type="ECO:0000259" key="4">
    <source>
        <dbReference type="PROSITE" id="PS01124"/>
    </source>
</evidence>
<dbReference type="RefSeq" id="WP_139604072.1">
    <property type="nucleotide sequence ID" value="NZ_VDCQ01000029.1"/>
</dbReference>
<dbReference type="Proteomes" id="UP000307943">
    <property type="component" value="Unassembled WGS sequence"/>
</dbReference>
<keyword evidence="2" id="KW-0238">DNA-binding</keyword>
<proteinExistence type="predicted"/>
<dbReference type="PANTHER" id="PTHR43280:SF2">
    <property type="entry name" value="HTH-TYPE TRANSCRIPTIONAL REGULATOR EXSA"/>
    <property type="match status" value="1"/>
</dbReference>
<protein>
    <submittedName>
        <fullName evidence="5">Helix-turn-helix transcriptional regulator</fullName>
    </submittedName>
</protein>
<dbReference type="PROSITE" id="PS01124">
    <property type="entry name" value="HTH_ARAC_FAMILY_2"/>
    <property type="match status" value="1"/>
</dbReference>
<gene>
    <name evidence="5" type="ORF">FE784_20375</name>
</gene>
<organism evidence="5 6">
    <name type="scientific">Paenibacillus hemerocallicola</name>
    <dbReference type="NCBI Taxonomy" id="1172614"/>
    <lineage>
        <taxon>Bacteria</taxon>
        <taxon>Bacillati</taxon>
        <taxon>Bacillota</taxon>
        <taxon>Bacilli</taxon>
        <taxon>Bacillales</taxon>
        <taxon>Paenibacillaceae</taxon>
        <taxon>Paenibacillus</taxon>
    </lineage>
</organism>
<reference evidence="5 6" key="1">
    <citation type="submission" date="2019-05" db="EMBL/GenBank/DDBJ databases">
        <title>We sequenced the genome of Paenibacillus hemerocallicola KCTC 33185 for further insight into its adaptation and study the phylogeny of Paenibacillus.</title>
        <authorList>
            <person name="Narsing Rao M.P."/>
        </authorList>
    </citation>
    <scope>NUCLEOTIDE SEQUENCE [LARGE SCALE GENOMIC DNA]</scope>
    <source>
        <strain evidence="5 6">KCTC 33185</strain>
    </source>
</reference>
<dbReference type="SUPFAM" id="SSF46689">
    <property type="entry name" value="Homeodomain-like"/>
    <property type="match status" value="2"/>
</dbReference>
<dbReference type="Pfam" id="PF12833">
    <property type="entry name" value="HTH_18"/>
    <property type="match status" value="1"/>
</dbReference>
<name>A0A5C4T835_9BACL</name>
<sequence length="270" mass="31794">MGAYPITIVYQDYWKEKPRFIKSRANEPRWLMFAVEDGRFTYQIDDVGGEAAAGDIVICPPCMEFRREVVAPLSFHYFVFHTHDNSEPGEGRSIDLLRSLFSFKYTASEQDRLFNNFRLLSRMSRTQDAQSKRWMQHFVNDIWVLFHLDAEQLATQDRLAEDKLMKEAKALIDHHAFREVRLQDIAALLHIHPVQLSRRFQHVFGIAPSRYLISVRMEKAKRLLVQTEYTLDHIARLCGYENGFYFSRVFTHYSKVNPSQYRKMYGIGSP</sequence>
<dbReference type="GO" id="GO:0043565">
    <property type="term" value="F:sequence-specific DNA binding"/>
    <property type="evidence" value="ECO:0007669"/>
    <property type="project" value="InterPro"/>
</dbReference>
<dbReference type="PANTHER" id="PTHR43280">
    <property type="entry name" value="ARAC-FAMILY TRANSCRIPTIONAL REGULATOR"/>
    <property type="match status" value="1"/>
</dbReference>
<comment type="caution">
    <text evidence="5">The sequence shown here is derived from an EMBL/GenBank/DDBJ whole genome shotgun (WGS) entry which is preliminary data.</text>
</comment>